<keyword evidence="2" id="KW-1003">Cell membrane</keyword>
<proteinExistence type="predicted"/>
<evidence type="ECO:0000256" key="2">
    <source>
        <dbReference type="ARBA" id="ARBA00022475"/>
    </source>
</evidence>
<keyword evidence="5 6" id="KW-0472">Membrane</keyword>
<dbReference type="AlphaFoldDB" id="H8L1F2"/>
<evidence type="ECO:0000256" key="6">
    <source>
        <dbReference type="SAM" id="Phobius"/>
    </source>
</evidence>
<name>H8L1F2_FRAAD</name>
<dbReference type="EMBL" id="CP003350">
    <property type="protein sequence ID" value="AFC84680.1"/>
    <property type="molecule type" value="Genomic_DNA"/>
</dbReference>
<dbReference type="HOGENOM" id="CLU_056917_2_1_6"/>
<dbReference type="PANTHER" id="PTHR35007:SF2">
    <property type="entry name" value="PILUS ASSEMBLE PROTEIN"/>
    <property type="match status" value="1"/>
</dbReference>
<evidence type="ECO:0000259" key="7">
    <source>
        <dbReference type="Pfam" id="PF00482"/>
    </source>
</evidence>
<dbReference type="GO" id="GO:0005886">
    <property type="term" value="C:plasma membrane"/>
    <property type="evidence" value="ECO:0007669"/>
    <property type="project" value="UniProtKB-SubCell"/>
</dbReference>
<keyword evidence="9" id="KW-1185">Reference proteome</keyword>
<dbReference type="eggNOG" id="COG2064">
    <property type="taxonomic scope" value="Bacteria"/>
</dbReference>
<protein>
    <submittedName>
        <fullName evidence="8">Flp pilus assembly protein TadC</fullName>
    </submittedName>
</protein>
<dbReference type="STRING" id="767434.Fraau_0183"/>
<sequence length="312" mass="34896">MIALLILTALGMAATGLWMWRRSAWLARSESAIDRAIQRDRHAQGTAPVAIRRSLRQRITGMFEAIGNKFSKRSLGRHLVASEDIMLLNVIGHDNSSGRAIFLAIRLLLPLAAALPCLLLLQLQGPRRLALLLALFCMGLLMPKWILGAWAGRRRRKAGQELPLLVDLLRLLQGSGFSMDQSLQMVADRFRSVMPVLGRELQEANAFYSHGRSREQSLQHLRTAYENDSIRALVQLILQVHQHGGAVQEPLRQFGERLREQRLMEMKERAGKLSVKMTIVMMVTLLPALMAVLIGPAIISLQGTMSMLHSAH</sequence>
<comment type="subcellular location">
    <subcellularLocation>
        <location evidence="1">Cell membrane</location>
        <topology evidence="1">Multi-pass membrane protein</topology>
    </subcellularLocation>
</comment>
<dbReference type="InterPro" id="IPR018076">
    <property type="entry name" value="T2SS_GspF_dom"/>
</dbReference>
<gene>
    <name evidence="8" type="ordered locus">Fraau_0183</name>
</gene>
<feature type="transmembrane region" description="Helical" evidence="6">
    <location>
        <begin position="103"/>
        <end position="123"/>
    </location>
</feature>
<evidence type="ECO:0000313" key="8">
    <source>
        <dbReference type="EMBL" id="AFC84680.1"/>
    </source>
</evidence>
<evidence type="ECO:0000256" key="3">
    <source>
        <dbReference type="ARBA" id="ARBA00022692"/>
    </source>
</evidence>
<keyword evidence="4 6" id="KW-1133">Transmembrane helix</keyword>
<feature type="transmembrane region" description="Helical" evidence="6">
    <location>
        <begin position="129"/>
        <end position="147"/>
    </location>
</feature>
<reference evidence="8" key="1">
    <citation type="submission" date="2012-02" db="EMBL/GenBank/DDBJ databases">
        <title>The complete genome of Frateuria aurantia DSM 6220.</title>
        <authorList>
            <consortium name="US DOE Joint Genome Institute (JGI-PGF)"/>
            <person name="Lucas S."/>
            <person name="Copeland A."/>
            <person name="Lapidus A."/>
            <person name="Glavina del Rio T."/>
            <person name="Dalin E."/>
            <person name="Tice H."/>
            <person name="Bruce D."/>
            <person name="Goodwin L."/>
            <person name="Pitluck S."/>
            <person name="Peters L."/>
            <person name="Ovchinnikova G."/>
            <person name="Teshima H."/>
            <person name="Kyrpides N."/>
            <person name="Mavromatis K."/>
            <person name="Ivanova N."/>
            <person name="Brettin T."/>
            <person name="Detter J.C."/>
            <person name="Han C."/>
            <person name="Larimer F."/>
            <person name="Land M."/>
            <person name="Hauser L."/>
            <person name="Markowitz V."/>
            <person name="Cheng J.-F."/>
            <person name="Hugenholtz P."/>
            <person name="Woyke T."/>
            <person name="Wu D."/>
            <person name="Brambilla E."/>
            <person name="Klenk H.-P."/>
            <person name="Eisen J.A."/>
        </authorList>
    </citation>
    <scope>NUCLEOTIDE SEQUENCE</scope>
    <source>
        <strain evidence="8">DSM 6220</strain>
    </source>
</reference>
<dbReference type="PANTHER" id="PTHR35007">
    <property type="entry name" value="INTEGRAL MEMBRANE PROTEIN-RELATED"/>
    <property type="match status" value="1"/>
</dbReference>
<feature type="transmembrane region" description="Helical" evidence="6">
    <location>
        <begin position="273"/>
        <end position="299"/>
    </location>
</feature>
<evidence type="ECO:0000256" key="5">
    <source>
        <dbReference type="ARBA" id="ARBA00023136"/>
    </source>
</evidence>
<dbReference type="RefSeq" id="WP_014401686.1">
    <property type="nucleotide sequence ID" value="NC_017033.1"/>
</dbReference>
<accession>H8L1F2</accession>
<evidence type="ECO:0000313" key="9">
    <source>
        <dbReference type="Proteomes" id="UP000005234"/>
    </source>
</evidence>
<keyword evidence="3 6" id="KW-0812">Transmembrane</keyword>
<dbReference type="Pfam" id="PF00482">
    <property type="entry name" value="T2SSF"/>
    <property type="match status" value="1"/>
</dbReference>
<dbReference type="KEGG" id="fau:Fraau_0183"/>
<dbReference type="Proteomes" id="UP000005234">
    <property type="component" value="Chromosome"/>
</dbReference>
<evidence type="ECO:0000256" key="4">
    <source>
        <dbReference type="ARBA" id="ARBA00022989"/>
    </source>
</evidence>
<evidence type="ECO:0000256" key="1">
    <source>
        <dbReference type="ARBA" id="ARBA00004651"/>
    </source>
</evidence>
<organism evidence="8 9">
    <name type="scientific">Frateuria aurantia (strain ATCC 33424 / DSM 6220 / KCTC 2777 / LMG 1558 / NBRC 3245 / NCIMB 13370)</name>
    <name type="common">Acetobacter aurantius</name>
    <dbReference type="NCBI Taxonomy" id="767434"/>
    <lineage>
        <taxon>Bacteria</taxon>
        <taxon>Pseudomonadati</taxon>
        <taxon>Pseudomonadota</taxon>
        <taxon>Gammaproteobacteria</taxon>
        <taxon>Lysobacterales</taxon>
        <taxon>Rhodanobacteraceae</taxon>
        <taxon>Frateuria</taxon>
    </lineage>
</organism>
<feature type="domain" description="Type II secretion system protein GspF" evidence="7">
    <location>
        <begin position="167"/>
        <end position="294"/>
    </location>
</feature>